<dbReference type="Pfam" id="PF12829">
    <property type="entry name" value="Mhr1"/>
    <property type="match status" value="1"/>
</dbReference>
<comment type="similarity">
    <text evidence="2">Belongs to the mitochondrion-specific ribosomal protein mL67 family.</text>
</comment>
<keyword evidence="4" id="KW-0805">Transcription regulation</keyword>
<comment type="subcellular location">
    <subcellularLocation>
        <location evidence="1">Mitochondrion</location>
    </subcellularLocation>
</comment>
<dbReference type="GO" id="GO:0003697">
    <property type="term" value="F:single-stranded DNA binding"/>
    <property type="evidence" value="ECO:0007669"/>
    <property type="project" value="InterPro"/>
</dbReference>
<proteinExistence type="inferred from homology"/>
<dbReference type="GO" id="GO:0003735">
    <property type="term" value="F:structural constituent of ribosome"/>
    <property type="evidence" value="ECO:0007669"/>
    <property type="project" value="TreeGrafter"/>
</dbReference>
<keyword evidence="6" id="KW-0804">Transcription</keyword>
<feature type="region of interest" description="Disordered" evidence="9">
    <location>
        <begin position="202"/>
        <end position="224"/>
    </location>
</feature>
<evidence type="ECO:0000256" key="3">
    <source>
        <dbReference type="ARBA" id="ARBA00022980"/>
    </source>
</evidence>
<feature type="compositionally biased region" description="Basic and acidic residues" evidence="9">
    <location>
        <begin position="300"/>
        <end position="309"/>
    </location>
</feature>
<organism evidence="10 11">
    <name type="scientific">Paracoccidioides brasiliensis (strain Pb18)</name>
    <dbReference type="NCBI Taxonomy" id="502780"/>
    <lineage>
        <taxon>Eukaryota</taxon>
        <taxon>Fungi</taxon>
        <taxon>Dikarya</taxon>
        <taxon>Ascomycota</taxon>
        <taxon>Pezizomycotina</taxon>
        <taxon>Eurotiomycetes</taxon>
        <taxon>Eurotiomycetidae</taxon>
        <taxon>Onygenales</taxon>
        <taxon>Ajellomycetaceae</taxon>
        <taxon>Paracoccidioides</taxon>
    </lineage>
</organism>
<keyword evidence="3" id="KW-0689">Ribosomal protein</keyword>
<keyword evidence="5" id="KW-0496">Mitochondrion</keyword>
<reference evidence="10 11" key="1">
    <citation type="journal article" date="2011" name="PLoS Genet.">
        <title>Comparative genomic analysis of human fungal pathogens causing paracoccidioidomycosis.</title>
        <authorList>
            <person name="Desjardins C.A."/>
            <person name="Champion M.D."/>
            <person name="Holder J.W."/>
            <person name="Muszewska A."/>
            <person name="Goldberg J."/>
            <person name="Bailao A.M."/>
            <person name="Brigido M.M."/>
            <person name="Ferreira M.E."/>
            <person name="Garcia A.M."/>
            <person name="Grynberg M."/>
            <person name="Gujja S."/>
            <person name="Heiman D.I."/>
            <person name="Henn M.R."/>
            <person name="Kodira C.D."/>
            <person name="Leon-Narvaez H."/>
            <person name="Longo L.V."/>
            <person name="Ma L.J."/>
            <person name="Malavazi I."/>
            <person name="Matsuo A.L."/>
            <person name="Morais F.V."/>
            <person name="Pereira M."/>
            <person name="Rodriguez-Brito S."/>
            <person name="Sakthikumar S."/>
            <person name="Salem-Izacc S.M."/>
            <person name="Sykes S.M."/>
            <person name="Teixeira M.M."/>
            <person name="Vallejo M.C."/>
            <person name="Walter M.E."/>
            <person name="Yandava C."/>
            <person name="Young S."/>
            <person name="Zeng Q."/>
            <person name="Zucker J."/>
            <person name="Felipe M.S."/>
            <person name="Goldman G.H."/>
            <person name="Haas B.J."/>
            <person name="McEwen J.G."/>
            <person name="Nino-Vega G."/>
            <person name="Puccia R."/>
            <person name="San-Blas G."/>
            <person name="Soares C.M."/>
            <person name="Birren B.W."/>
            <person name="Cuomo C.A."/>
        </authorList>
    </citation>
    <scope>NUCLEOTIDE SEQUENCE [LARGE SCALE GENOMIC DNA]</scope>
    <source>
        <strain evidence="10 11">Pb18</strain>
    </source>
</reference>
<feature type="region of interest" description="Disordered" evidence="9">
    <location>
        <begin position="425"/>
        <end position="469"/>
    </location>
</feature>
<dbReference type="GO" id="GO:0005739">
    <property type="term" value="C:mitochondrion"/>
    <property type="evidence" value="ECO:0007669"/>
    <property type="project" value="UniProtKB-SubCell"/>
</dbReference>
<accession>C1GI30</accession>
<dbReference type="GO" id="GO:0000150">
    <property type="term" value="F:DNA strand exchange activity"/>
    <property type="evidence" value="ECO:0007669"/>
    <property type="project" value="InterPro"/>
</dbReference>
<evidence type="ECO:0000256" key="1">
    <source>
        <dbReference type="ARBA" id="ARBA00004173"/>
    </source>
</evidence>
<sequence length="469" mass="52617">MVAKSAVTSAARIAAIATRGAEVGAGVGVCSEKRLVKVSSSDSSTSEIPPPPPKETVHVNPSIVSTWNVVRFPKSTEPIQGRVREPTSRAALLWRAQEVARLRKALNRMTHGKNIFAYNNIRTNQVIYSFTRALEKNKVLSQLIYHGKKTVPATLRKDMWTPYFSVHFPSATLGLETYRLLREFSIQRQLAPPTDIITASKDNEVLTRQRPRDPKKAEEWDEQWNPRMEQRQILNKRLRARVLMDQKATSVADIAAVLELQEQKLKAQEEQEAREAEQEDGNGAGEKEGERKVVSGTKGVIEKDGVKRDSKGRKVSRKRLARIRAAIRKEQRLEKETMDKIAKLERKIWSPTATYKIDPDVPPTEHHIVNDGEIKIFWMDVHNLQYAESWPKNVVHGQLKITGDHIMGVDLDLEGPVLAEFETAPAARVEGGAGKGEGEGEGRAEAGGEEENGEPPKEEKSGLKKLKFW</sequence>
<feature type="region of interest" description="Disordered" evidence="9">
    <location>
        <begin position="268"/>
        <end position="317"/>
    </location>
</feature>
<evidence type="ECO:0000256" key="8">
    <source>
        <dbReference type="ARBA" id="ARBA00035185"/>
    </source>
</evidence>
<dbReference type="AlphaFoldDB" id="C1GI30"/>
<evidence type="ECO:0000256" key="4">
    <source>
        <dbReference type="ARBA" id="ARBA00023015"/>
    </source>
</evidence>
<evidence type="ECO:0000256" key="7">
    <source>
        <dbReference type="ARBA" id="ARBA00023274"/>
    </source>
</evidence>
<protein>
    <recommendedName>
        <fullName evidence="8">Large ribosomal subunit protein mL67</fullName>
    </recommendedName>
</protein>
<feature type="compositionally biased region" description="Basic and acidic residues" evidence="9">
    <location>
        <begin position="436"/>
        <end position="446"/>
    </location>
</feature>
<dbReference type="eggNOG" id="ENOG502S5F1">
    <property type="taxonomic scope" value="Eukaryota"/>
</dbReference>
<evidence type="ECO:0000256" key="6">
    <source>
        <dbReference type="ARBA" id="ARBA00023163"/>
    </source>
</evidence>
<dbReference type="GO" id="GO:1990904">
    <property type="term" value="C:ribonucleoprotein complex"/>
    <property type="evidence" value="ECO:0007669"/>
    <property type="project" value="UniProtKB-KW"/>
</dbReference>
<gene>
    <name evidence="10" type="ORF">PADG_06916</name>
</gene>
<dbReference type="PANTHER" id="PTHR28184">
    <property type="entry name" value="MITOCHONDRIAL HOMOLOGOUS RECOMBINATION PROTEIN 1"/>
    <property type="match status" value="1"/>
</dbReference>
<keyword evidence="11" id="KW-1185">Reference proteome</keyword>
<name>C1GI30_PARBD</name>
<evidence type="ECO:0000313" key="11">
    <source>
        <dbReference type="Proteomes" id="UP000001628"/>
    </source>
</evidence>
<evidence type="ECO:0000256" key="2">
    <source>
        <dbReference type="ARBA" id="ARBA00010741"/>
    </source>
</evidence>
<dbReference type="InParanoid" id="C1GI30"/>
<dbReference type="GO" id="GO:0005840">
    <property type="term" value="C:ribosome"/>
    <property type="evidence" value="ECO:0007669"/>
    <property type="project" value="UniProtKB-KW"/>
</dbReference>
<keyword evidence="7" id="KW-0687">Ribonucleoprotein</keyword>
<dbReference type="RefSeq" id="XP_010762285.1">
    <property type="nucleotide sequence ID" value="XM_010763983.1"/>
</dbReference>
<evidence type="ECO:0000256" key="5">
    <source>
        <dbReference type="ARBA" id="ARBA00023128"/>
    </source>
</evidence>
<dbReference type="PANTHER" id="PTHR28184:SF1">
    <property type="entry name" value="LARGE RIBOSOMAL SUBUNIT PROTEIN ML67"/>
    <property type="match status" value="1"/>
</dbReference>
<dbReference type="STRING" id="502780.C1GI30"/>
<dbReference type="EMBL" id="KN275965">
    <property type="protein sequence ID" value="EEH50837.1"/>
    <property type="molecule type" value="Genomic_DNA"/>
</dbReference>
<dbReference type="KEGG" id="pbn:PADG_06916"/>
<dbReference type="OMA" id="EEWKIRM"/>
<dbReference type="VEuPathDB" id="FungiDB:PADG_06916"/>
<dbReference type="HOGENOM" id="CLU_715728_0_0_1"/>
<dbReference type="OrthoDB" id="5333655at2759"/>
<dbReference type="InterPro" id="IPR024629">
    <property type="entry name" value="Ribosomal_mL67"/>
</dbReference>
<dbReference type="GeneID" id="22585528"/>
<dbReference type="Proteomes" id="UP000001628">
    <property type="component" value="Unassembled WGS sequence"/>
</dbReference>
<evidence type="ECO:0000256" key="9">
    <source>
        <dbReference type="SAM" id="MobiDB-lite"/>
    </source>
</evidence>
<feature type="compositionally biased region" description="Basic and acidic residues" evidence="9">
    <location>
        <begin position="202"/>
        <end position="218"/>
    </location>
</feature>
<evidence type="ECO:0000313" key="10">
    <source>
        <dbReference type="EMBL" id="EEH50837.1"/>
    </source>
</evidence>